<evidence type="ECO:0000313" key="1">
    <source>
        <dbReference type="EMBL" id="KAH3881277.1"/>
    </source>
</evidence>
<dbReference type="EMBL" id="JAIWYP010000001">
    <property type="protein sequence ID" value="KAH3881277.1"/>
    <property type="molecule type" value="Genomic_DNA"/>
</dbReference>
<accession>A0A9D4MU42</accession>
<organism evidence="1 2">
    <name type="scientific">Dreissena polymorpha</name>
    <name type="common">Zebra mussel</name>
    <name type="synonym">Mytilus polymorpha</name>
    <dbReference type="NCBI Taxonomy" id="45954"/>
    <lineage>
        <taxon>Eukaryota</taxon>
        <taxon>Metazoa</taxon>
        <taxon>Spiralia</taxon>
        <taxon>Lophotrochozoa</taxon>
        <taxon>Mollusca</taxon>
        <taxon>Bivalvia</taxon>
        <taxon>Autobranchia</taxon>
        <taxon>Heteroconchia</taxon>
        <taxon>Euheterodonta</taxon>
        <taxon>Imparidentia</taxon>
        <taxon>Neoheterodontei</taxon>
        <taxon>Myida</taxon>
        <taxon>Dreissenoidea</taxon>
        <taxon>Dreissenidae</taxon>
        <taxon>Dreissena</taxon>
    </lineage>
</organism>
<proteinExistence type="predicted"/>
<name>A0A9D4MU42_DREPO</name>
<reference evidence="1" key="1">
    <citation type="journal article" date="2019" name="bioRxiv">
        <title>The Genome of the Zebra Mussel, Dreissena polymorpha: A Resource for Invasive Species Research.</title>
        <authorList>
            <person name="McCartney M.A."/>
            <person name="Auch B."/>
            <person name="Kono T."/>
            <person name="Mallez S."/>
            <person name="Zhang Y."/>
            <person name="Obille A."/>
            <person name="Becker A."/>
            <person name="Abrahante J.E."/>
            <person name="Garbe J."/>
            <person name="Badalamenti J.P."/>
            <person name="Herman A."/>
            <person name="Mangelson H."/>
            <person name="Liachko I."/>
            <person name="Sullivan S."/>
            <person name="Sone E.D."/>
            <person name="Koren S."/>
            <person name="Silverstein K.A.T."/>
            <person name="Beckman K.B."/>
            <person name="Gohl D.M."/>
        </authorList>
    </citation>
    <scope>NUCLEOTIDE SEQUENCE</scope>
    <source>
        <strain evidence="1">Duluth1</strain>
        <tissue evidence="1">Whole animal</tissue>
    </source>
</reference>
<dbReference type="Proteomes" id="UP000828390">
    <property type="component" value="Unassembled WGS sequence"/>
</dbReference>
<evidence type="ECO:0000313" key="2">
    <source>
        <dbReference type="Proteomes" id="UP000828390"/>
    </source>
</evidence>
<sequence length="92" mass="10259">MHGFIPDSDSVAKSDVVPYPVLNSLLLKEADSTTSLQFEGKQKKQVMAVHAKEDHAGKVDYSKQHACIFCGQLDPKIARHLTSKKHRSEELL</sequence>
<gene>
    <name evidence="1" type="ORF">DPMN_005202</name>
</gene>
<comment type="caution">
    <text evidence="1">The sequence shown here is derived from an EMBL/GenBank/DDBJ whole genome shotgun (WGS) entry which is preliminary data.</text>
</comment>
<reference evidence="1" key="2">
    <citation type="submission" date="2020-11" db="EMBL/GenBank/DDBJ databases">
        <authorList>
            <person name="McCartney M.A."/>
            <person name="Auch B."/>
            <person name="Kono T."/>
            <person name="Mallez S."/>
            <person name="Becker A."/>
            <person name="Gohl D.M."/>
            <person name="Silverstein K.A.T."/>
            <person name="Koren S."/>
            <person name="Bechman K.B."/>
            <person name="Herman A."/>
            <person name="Abrahante J.E."/>
            <person name="Garbe J."/>
        </authorList>
    </citation>
    <scope>NUCLEOTIDE SEQUENCE</scope>
    <source>
        <strain evidence="1">Duluth1</strain>
        <tissue evidence="1">Whole animal</tissue>
    </source>
</reference>
<keyword evidence="2" id="KW-1185">Reference proteome</keyword>
<protein>
    <submittedName>
        <fullName evidence="1">Uncharacterized protein</fullName>
    </submittedName>
</protein>
<dbReference type="AlphaFoldDB" id="A0A9D4MU42"/>